<dbReference type="AlphaFoldDB" id="A0A2X0KDF6"/>
<gene>
    <name evidence="2" type="ORF">BZ3500_MVSOF-1268-A1-R1_CHR2-1G04602</name>
</gene>
<reference evidence="3" key="1">
    <citation type="submission" date="2016-10" db="EMBL/GenBank/DDBJ databases">
        <authorList>
            <person name="Jeantristanb JTB J.-T."/>
            <person name="Ricardo R."/>
        </authorList>
    </citation>
    <scope>NUCLEOTIDE SEQUENCE [LARGE SCALE GENOMIC DNA]</scope>
</reference>
<dbReference type="Proteomes" id="UP000249723">
    <property type="component" value="Unassembled WGS sequence"/>
</dbReference>
<organism evidence="2 3">
    <name type="scientific">Microbotryum saponariae</name>
    <dbReference type="NCBI Taxonomy" id="289078"/>
    <lineage>
        <taxon>Eukaryota</taxon>
        <taxon>Fungi</taxon>
        <taxon>Dikarya</taxon>
        <taxon>Basidiomycota</taxon>
        <taxon>Pucciniomycotina</taxon>
        <taxon>Microbotryomycetes</taxon>
        <taxon>Microbotryales</taxon>
        <taxon>Microbotryaceae</taxon>
        <taxon>Microbotryum</taxon>
    </lineage>
</organism>
<feature type="compositionally biased region" description="Low complexity" evidence="1">
    <location>
        <begin position="22"/>
        <end position="37"/>
    </location>
</feature>
<dbReference type="OrthoDB" id="2534448at2759"/>
<accession>A0A2X0KDF6</accession>
<proteinExistence type="predicted"/>
<name>A0A2X0KDF6_9BASI</name>
<evidence type="ECO:0000256" key="1">
    <source>
        <dbReference type="SAM" id="MobiDB-lite"/>
    </source>
</evidence>
<dbReference type="EMBL" id="FMWP01000012">
    <property type="protein sequence ID" value="SCZ88736.1"/>
    <property type="molecule type" value="Genomic_DNA"/>
</dbReference>
<sequence>MTVTPSTTPVDTMAMTDIKLDSSAAPSNPTAASPSTAGSIVSQQPSATVSPRTAEQEDTMRLQGGGECCRLIFCCPCIECLICIVTLGCVRPHIDCGC</sequence>
<feature type="compositionally biased region" description="Polar residues" evidence="1">
    <location>
        <begin position="38"/>
        <end position="53"/>
    </location>
</feature>
<protein>
    <submittedName>
        <fullName evidence="2">BZ3500_MvSof-1268-A1-R1_Chr2-1g04602 protein</fullName>
    </submittedName>
</protein>
<evidence type="ECO:0000313" key="2">
    <source>
        <dbReference type="EMBL" id="SCZ88736.1"/>
    </source>
</evidence>
<evidence type="ECO:0000313" key="3">
    <source>
        <dbReference type="Proteomes" id="UP000249723"/>
    </source>
</evidence>
<feature type="region of interest" description="Disordered" evidence="1">
    <location>
        <begin position="21"/>
        <end position="57"/>
    </location>
</feature>
<keyword evidence="3" id="KW-1185">Reference proteome</keyword>